<evidence type="ECO:0008006" key="5">
    <source>
        <dbReference type="Google" id="ProtNLM"/>
    </source>
</evidence>
<dbReference type="RefSeq" id="WP_271200218.1">
    <property type="nucleotide sequence ID" value="NZ_BSFL01000002.1"/>
</dbReference>
<feature type="signal peptide" evidence="2">
    <location>
        <begin position="1"/>
        <end position="21"/>
    </location>
</feature>
<feature type="region of interest" description="Disordered" evidence="1">
    <location>
        <begin position="31"/>
        <end position="79"/>
    </location>
</feature>
<organism evidence="3 4">
    <name type="scientific">Methylopila turkensis</name>
    <dbReference type="NCBI Taxonomy" id="1437816"/>
    <lineage>
        <taxon>Bacteria</taxon>
        <taxon>Pseudomonadati</taxon>
        <taxon>Pseudomonadota</taxon>
        <taxon>Alphaproteobacteria</taxon>
        <taxon>Hyphomicrobiales</taxon>
        <taxon>Methylopilaceae</taxon>
        <taxon>Methylopila</taxon>
    </lineage>
</organism>
<gene>
    <name evidence="3" type="ORF">GCM10008174_14600</name>
</gene>
<accession>A0A9W6N603</accession>
<reference evidence="3" key="2">
    <citation type="submission" date="2023-01" db="EMBL/GenBank/DDBJ databases">
        <authorList>
            <person name="Sun Q."/>
            <person name="Evtushenko L."/>
        </authorList>
    </citation>
    <scope>NUCLEOTIDE SEQUENCE</scope>
    <source>
        <strain evidence="3">VKM B-2748</strain>
    </source>
</reference>
<dbReference type="EMBL" id="BSFL01000002">
    <property type="protein sequence ID" value="GLK79719.1"/>
    <property type="molecule type" value="Genomic_DNA"/>
</dbReference>
<evidence type="ECO:0000256" key="2">
    <source>
        <dbReference type="SAM" id="SignalP"/>
    </source>
</evidence>
<keyword evidence="4" id="KW-1185">Reference proteome</keyword>
<evidence type="ECO:0000256" key="1">
    <source>
        <dbReference type="SAM" id="MobiDB-lite"/>
    </source>
</evidence>
<sequence>MRRYVIAVLAVGLMTPFAAFAKCSDEIKALQQQASAADARDKPGNQAKADNPAASPSGNEGGGTKSASAKVLEAQAHDQRGDEALCMKAVEEAKTLIWK</sequence>
<keyword evidence="2" id="KW-0732">Signal</keyword>
<dbReference type="Proteomes" id="UP001143309">
    <property type="component" value="Unassembled WGS sequence"/>
</dbReference>
<evidence type="ECO:0000313" key="3">
    <source>
        <dbReference type="EMBL" id="GLK79719.1"/>
    </source>
</evidence>
<proteinExistence type="predicted"/>
<comment type="caution">
    <text evidence="3">The sequence shown here is derived from an EMBL/GenBank/DDBJ whole genome shotgun (WGS) entry which is preliminary data.</text>
</comment>
<reference evidence="3" key="1">
    <citation type="journal article" date="2014" name="Int. J. Syst. Evol. Microbiol.">
        <title>Complete genome sequence of Corynebacterium casei LMG S-19264T (=DSM 44701T), isolated from a smear-ripened cheese.</title>
        <authorList>
            <consortium name="US DOE Joint Genome Institute (JGI-PGF)"/>
            <person name="Walter F."/>
            <person name="Albersmeier A."/>
            <person name="Kalinowski J."/>
            <person name="Ruckert C."/>
        </authorList>
    </citation>
    <scope>NUCLEOTIDE SEQUENCE</scope>
    <source>
        <strain evidence="3">VKM B-2748</strain>
    </source>
</reference>
<name>A0A9W6N603_9HYPH</name>
<dbReference type="AlphaFoldDB" id="A0A9W6N603"/>
<feature type="chain" id="PRO_5040965767" description="Secreted protein" evidence="2">
    <location>
        <begin position="22"/>
        <end position="99"/>
    </location>
</feature>
<protein>
    <recommendedName>
        <fullName evidence="5">Secreted protein</fullName>
    </recommendedName>
</protein>
<evidence type="ECO:0000313" key="4">
    <source>
        <dbReference type="Proteomes" id="UP001143309"/>
    </source>
</evidence>